<reference evidence="2 3" key="1">
    <citation type="submission" date="2018-05" db="EMBL/GenBank/DDBJ databases">
        <title>The complete genome of Lysobacter maris HZ9B, a marine bacterium antagonistic against terrestrial plant pathogens.</title>
        <authorList>
            <person name="Zhang X.-Q."/>
        </authorList>
    </citation>
    <scope>NUCLEOTIDE SEQUENCE [LARGE SCALE GENOMIC DNA]</scope>
    <source>
        <strain evidence="2 3">HZ9B</strain>
    </source>
</reference>
<gene>
    <name evidence="2" type="ORF">C9I47_2933</name>
</gene>
<organism evidence="2 3">
    <name type="scientific">Marilutibacter maris</name>
    <dbReference type="NCBI Taxonomy" id="1605891"/>
    <lineage>
        <taxon>Bacteria</taxon>
        <taxon>Pseudomonadati</taxon>
        <taxon>Pseudomonadota</taxon>
        <taxon>Gammaproteobacteria</taxon>
        <taxon>Lysobacterales</taxon>
        <taxon>Lysobacteraceae</taxon>
        <taxon>Marilutibacter</taxon>
    </lineage>
</organism>
<evidence type="ECO:0000313" key="3">
    <source>
        <dbReference type="Proteomes" id="UP000249447"/>
    </source>
</evidence>
<dbReference type="OrthoDB" id="282550at2"/>
<keyword evidence="3" id="KW-1185">Reference proteome</keyword>
<feature type="transmembrane region" description="Helical" evidence="1">
    <location>
        <begin position="131"/>
        <end position="154"/>
    </location>
</feature>
<keyword evidence="1" id="KW-0812">Transmembrane</keyword>
<proteinExistence type="predicted"/>
<dbReference type="Proteomes" id="UP000249447">
    <property type="component" value="Chromosome"/>
</dbReference>
<protein>
    <submittedName>
        <fullName evidence="2">Uncharacterized protein</fullName>
    </submittedName>
</protein>
<keyword evidence="1" id="KW-1133">Transmembrane helix</keyword>
<evidence type="ECO:0000256" key="1">
    <source>
        <dbReference type="SAM" id="Phobius"/>
    </source>
</evidence>
<name>A0A2U9TAH9_9GAMM</name>
<dbReference type="KEGG" id="lmb:C9I47_2933"/>
<evidence type="ECO:0000313" key="2">
    <source>
        <dbReference type="EMBL" id="AWV08602.1"/>
    </source>
</evidence>
<keyword evidence="1" id="KW-0472">Membrane</keyword>
<sequence>MNALTQLWLPVLVAAALVFVASSLIHMVFKWHNSDYRKLADEDAVQAALRKASPTPGLYTVPHCADMKAMQEEAMLKKLHEGPVAFITVFRNGPPRMGESLLQWFALNLAIAAIAALLTVHLLGASAPPPYAAHLAGVLAFLAYGGGGVQAGIWMGKPWGSVAKDLLDALIYGVVTAAAFLWLWPGG</sequence>
<dbReference type="AlphaFoldDB" id="A0A2U9TAH9"/>
<dbReference type="EMBL" id="CP029843">
    <property type="protein sequence ID" value="AWV08602.1"/>
    <property type="molecule type" value="Genomic_DNA"/>
</dbReference>
<feature type="transmembrane region" description="Helical" evidence="1">
    <location>
        <begin position="166"/>
        <end position="184"/>
    </location>
</feature>
<feature type="transmembrane region" description="Helical" evidence="1">
    <location>
        <begin position="101"/>
        <end position="125"/>
    </location>
</feature>
<feature type="transmembrane region" description="Helical" evidence="1">
    <location>
        <begin position="6"/>
        <end position="29"/>
    </location>
</feature>
<dbReference type="RefSeq" id="WP_111267625.1">
    <property type="nucleotide sequence ID" value="NZ_CP029843.1"/>
</dbReference>
<accession>A0A2U9TAH9</accession>